<accession>A0A6A1V8R3</accession>
<evidence type="ECO:0000256" key="2">
    <source>
        <dbReference type="ARBA" id="ARBA00023242"/>
    </source>
</evidence>
<dbReference type="GO" id="GO:0010468">
    <property type="term" value="P:regulation of gene expression"/>
    <property type="evidence" value="ECO:0007669"/>
    <property type="project" value="TreeGrafter"/>
</dbReference>
<dbReference type="InterPro" id="IPR035979">
    <property type="entry name" value="RBD_domain_sf"/>
</dbReference>
<dbReference type="GO" id="GO:0000785">
    <property type="term" value="C:chromatin"/>
    <property type="evidence" value="ECO:0007669"/>
    <property type="project" value="TreeGrafter"/>
</dbReference>
<keyword evidence="4" id="KW-1185">Reference proteome</keyword>
<reference evidence="3 4" key="1">
    <citation type="journal article" date="2019" name="Plant Biotechnol. J.">
        <title>The red bayberry genome and genetic basis of sex determination.</title>
        <authorList>
            <person name="Jia H.M."/>
            <person name="Jia H.J."/>
            <person name="Cai Q.L."/>
            <person name="Wang Y."/>
            <person name="Zhao H.B."/>
            <person name="Yang W.F."/>
            <person name="Wang G.Y."/>
            <person name="Li Y.H."/>
            <person name="Zhan D.L."/>
            <person name="Shen Y.T."/>
            <person name="Niu Q.F."/>
            <person name="Chang L."/>
            <person name="Qiu J."/>
            <person name="Zhao L."/>
            <person name="Xie H.B."/>
            <person name="Fu W.Y."/>
            <person name="Jin J."/>
            <person name="Li X.W."/>
            <person name="Jiao Y."/>
            <person name="Zhou C.C."/>
            <person name="Tu T."/>
            <person name="Chai C.Y."/>
            <person name="Gao J.L."/>
            <person name="Fan L.J."/>
            <person name="van de Weg E."/>
            <person name="Wang J.Y."/>
            <person name="Gao Z.S."/>
        </authorList>
    </citation>
    <scope>NUCLEOTIDE SEQUENCE [LARGE SCALE GENOMIC DNA]</scope>
    <source>
        <tissue evidence="3">Leaves</tissue>
    </source>
</reference>
<dbReference type="EMBL" id="RXIC02000024">
    <property type="protein sequence ID" value="KAB1209103.1"/>
    <property type="molecule type" value="Genomic_DNA"/>
</dbReference>
<comment type="subcellular location">
    <subcellularLocation>
        <location evidence="1">Nucleus</location>
    </subcellularLocation>
</comment>
<dbReference type="PANTHER" id="PTHR48033:SF4">
    <property type="entry name" value="OS08G0320100 PROTEIN"/>
    <property type="match status" value="1"/>
</dbReference>
<sequence length="167" mass="17386">MIMKDRRTHRPRGFGFIIYEDPSVVDQIEIKRTIPKGPAQANDFKTKKIYVGGIPTSVTEVVDNVLANGNMIDMAGTQVEIKKVGSNKGSNPALVPAFGSKSRARSYSDDFGGFGNSYSGFGPGSCRPLGSFGGSVGDYGGYCGANAFGGGYGDLLVAAVGDMVGVG</sequence>
<evidence type="ECO:0000256" key="1">
    <source>
        <dbReference type="ARBA" id="ARBA00004123"/>
    </source>
</evidence>
<comment type="caution">
    <text evidence="3">The sequence shown here is derived from an EMBL/GenBank/DDBJ whole genome shotgun (WGS) entry which is preliminary data.</text>
</comment>
<keyword evidence="2" id="KW-0539">Nucleus</keyword>
<dbReference type="AlphaFoldDB" id="A0A6A1V8R3"/>
<dbReference type="GO" id="GO:0003723">
    <property type="term" value="F:RNA binding"/>
    <property type="evidence" value="ECO:0007669"/>
    <property type="project" value="TreeGrafter"/>
</dbReference>
<keyword evidence="3" id="KW-0687">Ribonucleoprotein</keyword>
<dbReference type="GO" id="GO:0005654">
    <property type="term" value="C:nucleoplasm"/>
    <property type="evidence" value="ECO:0007669"/>
    <property type="project" value="TreeGrafter"/>
</dbReference>
<dbReference type="PANTHER" id="PTHR48033">
    <property type="entry name" value="RNA-BINDING (RRM/RBD/RNP MOTIFS) FAMILY PROTEIN"/>
    <property type="match status" value="1"/>
</dbReference>
<organism evidence="3 4">
    <name type="scientific">Morella rubra</name>
    <name type="common">Chinese bayberry</name>
    <dbReference type="NCBI Taxonomy" id="262757"/>
    <lineage>
        <taxon>Eukaryota</taxon>
        <taxon>Viridiplantae</taxon>
        <taxon>Streptophyta</taxon>
        <taxon>Embryophyta</taxon>
        <taxon>Tracheophyta</taxon>
        <taxon>Spermatophyta</taxon>
        <taxon>Magnoliopsida</taxon>
        <taxon>eudicotyledons</taxon>
        <taxon>Gunneridae</taxon>
        <taxon>Pentapetalae</taxon>
        <taxon>rosids</taxon>
        <taxon>fabids</taxon>
        <taxon>Fagales</taxon>
        <taxon>Myricaceae</taxon>
        <taxon>Morella</taxon>
    </lineage>
</organism>
<dbReference type="SUPFAM" id="SSF54928">
    <property type="entry name" value="RNA-binding domain, RBD"/>
    <property type="match status" value="1"/>
</dbReference>
<name>A0A6A1V8R3_9ROSI</name>
<evidence type="ECO:0000313" key="4">
    <source>
        <dbReference type="Proteomes" id="UP000516437"/>
    </source>
</evidence>
<dbReference type="OrthoDB" id="1875751at2759"/>
<evidence type="ECO:0000313" key="3">
    <source>
        <dbReference type="EMBL" id="KAB1209103.1"/>
    </source>
</evidence>
<dbReference type="GO" id="GO:1990904">
    <property type="term" value="C:ribonucleoprotein complex"/>
    <property type="evidence" value="ECO:0007669"/>
    <property type="project" value="UniProtKB-KW"/>
</dbReference>
<proteinExistence type="predicted"/>
<protein>
    <submittedName>
        <fullName evidence="3">Heterogeneous nuclear ribonucleoprotein 1</fullName>
    </submittedName>
</protein>
<gene>
    <name evidence="3" type="ORF">CJ030_MR6G015489</name>
</gene>
<dbReference type="Proteomes" id="UP000516437">
    <property type="component" value="Chromosome 6"/>
</dbReference>